<dbReference type="Pfam" id="PF11969">
    <property type="entry name" value="DcpS_C"/>
    <property type="match status" value="1"/>
</dbReference>
<feature type="domain" description="HIT" evidence="2">
    <location>
        <begin position="14"/>
        <end position="125"/>
    </location>
</feature>
<dbReference type="InterPro" id="IPR036265">
    <property type="entry name" value="HIT-like_sf"/>
</dbReference>
<dbReference type="PROSITE" id="PS51084">
    <property type="entry name" value="HIT_2"/>
    <property type="match status" value="1"/>
</dbReference>
<feature type="short sequence motif" description="Histidine triad motif" evidence="1">
    <location>
        <begin position="110"/>
        <end position="114"/>
    </location>
</feature>
<dbReference type="PRINTS" id="PR00332">
    <property type="entry name" value="HISTRIAD"/>
</dbReference>
<dbReference type="InterPro" id="IPR011146">
    <property type="entry name" value="HIT-like"/>
</dbReference>
<dbReference type="RefSeq" id="WP_345063362.1">
    <property type="nucleotide sequence ID" value="NZ_BAABEX010000011.1"/>
</dbReference>
<dbReference type="EMBL" id="BAABEX010000011">
    <property type="protein sequence ID" value="GAA4424051.1"/>
    <property type="molecule type" value="Genomic_DNA"/>
</dbReference>
<comment type="caution">
    <text evidence="3">The sequence shown here is derived from an EMBL/GenBank/DDBJ whole genome shotgun (WGS) entry which is preliminary data.</text>
</comment>
<dbReference type="CDD" id="cd01276">
    <property type="entry name" value="PKCI_related"/>
    <property type="match status" value="1"/>
</dbReference>
<dbReference type="InterPro" id="IPR001310">
    <property type="entry name" value="Histidine_triad_HIT"/>
</dbReference>
<organism evidence="3 4">
    <name type="scientific">Acidovorax lacteus</name>
    <dbReference type="NCBI Taxonomy" id="1924988"/>
    <lineage>
        <taxon>Bacteria</taxon>
        <taxon>Pseudomonadati</taxon>
        <taxon>Pseudomonadota</taxon>
        <taxon>Betaproteobacteria</taxon>
        <taxon>Burkholderiales</taxon>
        <taxon>Comamonadaceae</taxon>
        <taxon>Acidovorax</taxon>
    </lineage>
</organism>
<evidence type="ECO:0000313" key="4">
    <source>
        <dbReference type="Proteomes" id="UP001501788"/>
    </source>
</evidence>
<evidence type="ECO:0000256" key="1">
    <source>
        <dbReference type="PROSITE-ProRule" id="PRU00464"/>
    </source>
</evidence>
<proteinExistence type="predicted"/>
<dbReference type="Gene3D" id="3.30.428.10">
    <property type="entry name" value="HIT-like"/>
    <property type="match status" value="1"/>
</dbReference>
<dbReference type="PROSITE" id="PS00892">
    <property type="entry name" value="HIT_1"/>
    <property type="match status" value="1"/>
</dbReference>
<accession>A0ABP8L7V1</accession>
<dbReference type="InterPro" id="IPR019808">
    <property type="entry name" value="Histidine_triad_CS"/>
</dbReference>
<dbReference type="PANTHER" id="PTHR23089">
    <property type="entry name" value="HISTIDINE TRIAD HIT PROTEIN"/>
    <property type="match status" value="1"/>
</dbReference>
<dbReference type="Proteomes" id="UP001501788">
    <property type="component" value="Unassembled WGS sequence"/>
</dbReference>
<sequence length="125" mass="13694">MSASTAPSHDPNCLFCKIVAGQIPSRKVYEDDEILAFHDIHPWAPVHFLMVPKRHIASMAQVTEADAALLGRMMALAPKLALEQGCNPYPEGGFRIVVNTGLEGGQEIHHLHIHVMGGPRPWLKG</sequence>
<name>A0ABP8L7V1_9BURK</name>
<dbReference type="SUPFAM" id="SSF54197">
    <property type="entry name" value="HIT-like"/>
    <property type="match status" value="1"/>
</dbReference>
<keyword evidence="4" id="KW-1185">Reference proteome</keyword>
<protein>
    <submittedName>
        <fullName evidence="3">Histidine triad nucleotide-binding protein</fullName>
    </submittedName>
</protein>
<reference evidence="4" key="1">
    <citation type="journal article" date="2019" name="Int. J. Syst. Evol. Microbiol.">
        <title>The Global Catalogue of Microorganisms (GCM) 10K type strain sequencing project: providing services to taxonomists for standard genome sequencing and annotation.</title>
        <authorList>
            <consortium name="The Broad Institute Genomics Platform"/>
            <consortium name="The Broad Institute Genome Sequencing Center for Infectious Disease"/>
            <person name="Wu L."/>
            <person name="Ma J."/>
        </authorList>
    </citation>
    <scope>NUCLEOTIDE SEQUENCE [LARGE SCALE GENOMIC DNA]</scope>
    <source>
        <strain evidence="4">JCM 31890</strain>
    </source>
</reference>
<evidence type="ECO:0000259" key="2">
    <source>
        <dbReference type="PROSITE" id="PS51084"/>
    </source>
</evidence>
<evidence type="ECO:0000313" key="3">
    <source>
        <dbReference type="EMBL" id="GAA4424051.1"/>
    </source>
</evidence>
<gene>
    <name evidence="3" type="ORF">GCM10023090_17070</name>
</gene>